<proteinExistence type="predicted"/>
<feature type="compositionally biased region" description="Gly residues" evidence="1">
    <location>
        <begin position="1"/>
        <end position="17"/>
    </location>
</feature>
<comment type="caution">
    <text evidence="2">The sequence shown here is derived from an EMBL/GenBank/DDBJ whole genome shotgun (WGS) entry which is preliminary data.</text>
</comment>
<name>A0A8J3ZQ12_9ACTN</name>
<dbReference type="AlphaFoldDB" id="A0A8J3ZQ12"/>
<accession>A0A8J3ZQ12</accession>
<feature type="region of interest" description="Disordered" evidence="1">
    <location>
        <begin position="1"/>
        <end position="47"/>
    </location>
</feature>
<protein>
    <submittedName>
        <fullName evidence="2">Uncharacterized protein</fullName>
    </submittedName>
</protein>
<evidence type="ECO:0000256" key="1">
    <source>
        <dbReference type="SAM" id="MobiDB-lite"/>
    </source>
</evidence>
<evidence type="ECO:0000313" key="2">
    <source>
        <dbReference type="EMBL" id="GIJ68072.1"/>
    </source>
</evidence>
<evidence type="ECO:0000313" key="3">
    <source>
        <dbReference type="Proteomes" id="UP000635606"/>
    </source>
</evidence>
<organism evidence="2 3">
    <name type="scientific">Virgisporangium ochraceum</name>
    <dbReference type="NCBI Taxonomy" id="65505"/>
    <lineage>
        <taxon>Bacteria</taxon>
        <taxon>Bacillati</taxon>
        <taxon>Actinomycetota</taxon>
        <taxon>Actinomycetes</taxon>
        <taxon>Micromonosporales</taxon>
        <taxon>Micromonosporaceae</taxon>
        <taxon>Virgisporangium</taxon>
    </lineage>
</organism>
<dbReference type="Proteomes" id="UP000635606">
    <property type="component" value="Unassembled WGS sequence"/>
</dbReference>
<keyword evidence="3" id="KW-1185">Reference proteome</keyword>
<sequence length="312" mass="32013">MAGCGGSAGSAGSAGGPPGAPAEPQPSWTSCSAVGAPVPLPDLNPAESLQLPRLGADFEPTAVVVCRLEPDKRADGATDLVAAESRADGPDDVAAVLDAVRLPDERRTTGACTADLPGVPWFALVDADGRWVRPGTPADACGKIRIEVRRAVENLTLVRVSARPVRELESSGAAATGCTQNWADVVWVTGQHRTDASPPTGEDPFPSAAALRVCVYRVPPAERGGGKPTGTFERGSELPAQRRPALAAALKQTTAAPACTTPASLFALVRPADDTAGTLYVELDGCQRVVVETGTDAGRLGRAHATLVALFS</sequence>
<dbReference type="EMBL" id="BOPH01000036">
    <property type="protein sequence ID" value="GIJ68072.1"/>
    <property type="molecule type" value="Genomic_DNA"/>
</dbReference>
<gene>
    <name evidence="2" type="ORF">Voc01_029890</name>
</gene>
<reference evidence="2" key="1">
    <citation type="submission" date="2021-01" db="EMBL/GenBank/DDBJ databases">
        <title>Whole genome shotgun sequence of Virgisporangium ochraceum NBRC 16418.</title>
        <authorList>
            <person name="Komaki H."/>
            <person name="Tamura T."/>
        </authorList>
    </citation>
    <scope>NUCLEOTIDE SEQUENCE</scope>
    <source>
        <strain evidence="2">NBRC 16418</strain>
    </source>
</reference>